<evidence type="ECO:0000259" key="9">
    <source>
        <dbReference type="PROSITE" id="PS50280"/>
    </source>
</evidence>
<keyword evidence="2" id="KW-0158">Chromosome</keyword>
<dbReference type="GO" id="GO:0008270">
    <property type="term" value="F:zinc ion binding"/>
    <property type="evidence" value="ECO:0007669"/>
    <property type="project" value="InterPro"/>
</dbReference>
<feature type="region of interest" description="Disordered" evidence="8">
    <location>
        <begin position="93"/>
        <end position="151"/>
    </location>
</feature>
<dbReference type="EMBL" id="BTSX01000004">
    <property type="protein sequence ID" value="GMS91689.1"/>
    <property type="molecule type" value="Genomic_DNA"/>
</dbReference>
<dbReference type="GO" id="GO:0032259">
    <property type="term" value="P:methylation"/>
    <property type="evidence" value="ECO:0007669"/>
    <property type="project" value="UniProtKB-KW"/>
</dbReference>
<keyword evidence="4" id="KW-0808">Transferase</keyword>
<dbReference type="PANTHER" id="PTHR46223:SF3">
    <property type="entry name" value="HISTONE-LYSINE N-METHYLTRANSFERASE SET-23"/>
    <property type="match status" value="1"/>
</dbReference>
<keyword evidence="6" id="KW-0479">Metal-binding</keyword>
<organism evidence="12 13">
    <name type="scientific">Pristionchus entomophagus</name>
    <dbReference type="NCBI Taxonomy" id="358040"/>
    <lineage>
        <taxon>Eukaryota</taxon>
        <taxon>Metazoa</taxon>
        <taxon>Ecdysozoa</taxon>
        <taxon>Nematoda</taxon>
        <taxon>Chromadorea</taxon>
        <taxon>Rhabditida</taxon>
        <taxon>Rhabditina</taxon>
        <taxon>Diplogasteromorpha</taxon>
        <taxon>Diplogasteroidea</taxon>
        <taxon>Neodiplogasteridae</taxon>
        <taxon>Pristionchus</taxon>
    </lineage>
</organism>
<reference evidence="12" key="1">
    <citation type="submission" date="2023-10" db="EMBL/GenBank/DDBJ databases">
        <title>Genome assembly of Pristionchus species.</title>
        <authorList>
            <person name="Yoshida K."/>
            <person name="Sommer R.J."/>
        </authorList>
    </citation>
    <scope>NUCLEOTIDE SEQUENCE</scope>
    <source>
        <strain evidence="12">RS0144</strain>
    </source>
</reference>
<comment type="caution">
    <text evidence="12">The sequence shown here is derived from an EMBL/GenBank/DDBJ whole genome shotgun (WGS) entry which is preliminary data.</text>
</comment>
<dbReference type="EMBL" id="BTSX01000105">
    <property type="protein sequence ID" value="GMT08505.1"/>
    <property type="molecule type" value="Genomic_DNA"/>
</dbReference>
<feature type="non-terminal residue" evidence="12">
    <location>
        <position position="1"/>
    </location>
</feature>
<sequence length="683" mass="76444">RSLGARSMAKRSNASYPVIGGRKRGRSSKRTAEKASRADVVRREILDEPPVSVFSSRVLAPALGMKPFEFESDVDMVIDPTPLFDDPEVKQEVVDESYGDVDDQPSTSTGRRRAAAAAPPSKKRRGDKIAVPSTSRRPSNTDTRSSSTTTMEIRAAGRAASSPSFVYDEEQSVVSGPAPPLTGMIVGGPLEKAKRDKLEAASCVTYAYPRYSSFSNSRVATATRRSKRMLDLMLPGDASDDDSDENKDYAIGSILFMDKEAVLVDWMGYKFPTWQNKAILGGPRQKGSALIENAGREKICAELSKHVFRGETAWDVAKKYPNMRLLQTQDYGEYVKSPGIVYLTGLRKRERMINDFLDKHYGRDSDNTAPMIIFVDWTSFEKSAIPTFEILTDSELTPAMEELESQLVSNKRVCTCTGDCTKEACCSNKAESNIAYITGKGQIANIVQVRDSDLNGDLETAVDCVDIYECGDGCACAASKENRERCFQRVVQMGGQLRLTVFHHFDKGWTVHAASDIIRGQFIVEYTGIMMTAAEAQNISEKTYQIDMTVKIQSNRRKSKMEERKVVIDAMKKGSIARYIAHSCKPNLFSYRVHFDIEGRPKRRIGLYAIRNIQNGEELTYDYWTYIKDPTEFHKKALDAGFTCKCGSPDCREKAYQKAYHREQAAKRRSTSMKNVKEEQTDD</sequence>
<evidence type="ECO:0000256" key="4">
    <source>
        <dbReference type="ARBA" id="ARBA00022679"/>
    </source>
</evidence>
<feature type="domain" description="Pre-SET" evidence="10">
    <location>
        <begin position="412"/>
        <end position="494"/>
    </location>
</feature>
<dbReference type="PROSITE" id="PS50280">
    <property type="entry name" value="SET"/>
    <property type="match status" value="1"/>
</dbReference>
<evidence type="ECO:0000256" key="6">
    <source>
        <dbReference type="ARBA" id="ARBA00022723"/>
    </source>
</evidence>
<gene>
    <name evidence="11" type="ORF">PENTCL1PPCAC_13864</name>
    <name evidence="12" type="ORF">PENTCL1PPCAC_30679</name>
</gene>
<dbReference type="InterPro" id="IPR050973">
    <property type="entry name" value="H3K9_Histone-Lys_N-MTase"/>
</dbReference>
<proteinExistence type="predicted"/>
<dbReference type="GO" id="GO:0042054">
    <property type="term" value="F:histone methyltransferase activity"/>
    <property type="evidence" value="ECO:0007669"/>
    <property type="project" value="InterPro"/>
</dbReference>
<protein>
    <recommendedName>
        <fullName evidence="14">SET domain-containing protein</fullName>
    </recommendedName>
</protein>
<dbReference type="Proteomes" id="UP001432027">
    <property type="component" value="Unassembled WGS sequence"/>
</dbReference>
<feature type="region of interest" description="Disordered" evidence="8">
    <location>
        <begin position="1"/>
        <end position="38"/>
    </location>
</feature>
<evidence type="ECO:0000256" key="3">
    <source>
        <dbReference type="ARBA" id="ARBA00022603"/>
    </source>
</evidence>
<feature type="compositionally biased region" description="Low complexity" evidence="8">
    <location>
        <begin position="133"/>
        <end position="150"/>
    </location>
</feature>
<evidence type="ECO:0000256" key="8">
    <source>
        <dbReference type="SAM" id="MobiDB-lite"/>
    </source>
</evidence>
<dbReference type="GO" id="GO:0005634">
    <property type="term" value="C:nucleus"/>
    <property type="evidence" value="ECO:0007669"/>
    <property type="project" value="InterPro"/>
</dbReference>
<evidence type="ECO:0000256" key="1">
    <source>
        <dbReference type="ARBA" id="ARBA00004286"/>
    </source>
</evidence>
<accession>A0AAV5URQ3</accession>
<dbReference type="InterPro" id="IPR007728">
    <property type="entry name" value="Pre-SET_dom"/>
</dbReference>
<dbReference type="InterPro" id="IPR046341">
    <property type="entry name" value="SET_dom_sf"/>
</dbReference>
<dbReference type="AlphaFoldDB" id="A0AAV5URQ3"/>
<evidence type="ECO:0008006" key="14">
    <source>
        <dbReference type="Google" id="ProtNLM"/>
    </source>
</evidence>
<dbReference type="SMART" id="SM00317">
    <property type="entry name" value="SET"/>
    <property type="match status" value="1"/>
</dbReference>
<dbReference type="Gene3D" id="2.170.270.10">
    <property type="entry name" value="SET domain"/>
    <property type="match status" value="1"/>
</dbReference>
<dbReference type="PROSITE" id="PS50867">
    <property type="entry name" value="PRE_SET"/>
    <property type="match status" value="1"/>
</dbReference>
<feature type="domain" description="SET" evidence="9">
    <location>
        <begin position="497"/>
        <end position="624"/>
    </location>
</feature>
<name>A0AAV5URQ3_9BILA</name>
<dbReference type="PANTHER" id="PTHR46223">
    <property type="entry name" value="HISTONE-LYSINE N-METHYLTRANSFERASE SUV39H"/>
    <property type="match status" value="1"/>
</dbReference>
<evidence type="ECO:0000256" key="5">
    <source>
        <dbReference type="ARBA" id="ARBA00022691"/>
    </source>
</evidence>
<evidence type="ECO:0000256" key="2">
    <source>
        <dbReference type="ARBA" id="ARBA00022454"/>
    </source>
</evidence>
<feature type="compositionally biased region" description="Acidic residues" evidence="8">
    <location>
        <begin position="94"/>
        <end position="103"/>
    </location>
</feature>
<evidence type="ECO:0000256" key="7">
    <source>
        <dbReference type="ARBA" id="ARBA00022833"/>
    </source>
</evidence>
<comment type="subcellular location">
    <subcellularLocation>
        <location evidence="1">Chromosome</location>
    </subcellularLocation>
</comment>
<feature type="region of interest" description="Disordered" evidence="8">
    <location>
        <begin position="662"/>
        <end position="683"/>
    </location>
</feature>
<keyword evidence="5" id="KW-0949">S-adenosyl-L-methionine</keyword>
<evidence type="ECO:0000313" key="12">
    <source>
        <dbReference type="EMBL" id="GMT08505.1"/>
    </source>
</evidence>
<evidence type="ECO:0000313" key="11">
    <source>
        <dbReference type="EMBL" id="GMS91689.1"/>
    </source>
</evidence>
<dbReference type="SUPFAM" id="SSF82199">
    <property type="entry name" value="SET domain"/>
    <property type="match status" value="1"/>
</dbReference>
<keyword evidence="3" id="KW-0489">Methyltransferase</keyword>
<evidence type="ECO:0000259" key="10">
    <source>
        <dbReference type="PROSITE" id="PS50867"/>
    </source>
</evidence>
<dbReference type="Pfam" id="PF00856">
    <property type="entry name" value="SET"/>
    <property type="match status" value="1"/>
</dbReference>
<keyword evidence="7" id="KW-0862">Zinc</keyword>
<dbReference type="GO" id="GO:0005694">
    <property type="term" value="C:chromosome"/>
    <property type="evidence" value="ECO:0007669"/>
    <property type="project" value="UniProtKB-SubCell"/>
</dbReference>
<evidence type="ECO:0000313" key="13">
    <source>
        <dbReference type="Proteomes" id="UP001432027"/>
    </source>
</evidence>
<dbReference type="InterPro" id="IPR001214">
    <property type="entry name" value="SET_dom"/>
</dbReference>
<keyword evidence="13" id="KW-1185">Reference proteome</keyword>